<dbReference type="AlphaFoldDB" id="A0A1F5THD5"/>
<keyword evidence="7" id="KW-0460">Magnesium</keyword>
<dbReference type="GO" id="GO:0004326">
    <property type="term" value="F:tetrahydrofolylpolyglutamate synthase activity"/>
    <property type="evidence" value="ECO:0007669"/>
    <property type="project" value="UniProtKB-EC"/>
</dbReference>
<dbReference type="Pfam" id="PF08245">
    <property type="entry name" value="Mur_ligase_M"/>
    <property type="match status" value="1"/>
</dbReference>
<dbReference type="Gene3D" id="3.40.1190.10">
    <property type="entry name" value="Mur-like, catalytic domain"/>
    <property type="match status" value="1"/>
</dbReference>
<dbReference type="PIRSF" id="PIRSF001563">
    <property type="entry name" value="Folylpolyglu_synth"/>
    <property type="match status" value="1"/>
</dbReference>
<evidence type="ECO:0000313" key="14">
    <source>
        <dbReference type="Proteomes" id="UP000178656"/>
    </source>
</evidence>
<sequence length="460" mass="51174">MLFEQYKSAENFLESLGNMSNVNFFNGTSNPDHHFARAKHLLKLAGNPDHGLKIIHVAGTSGKGSTANYIYNILQRAGFKVGGHFSPFVSVATEKIQINGQFISAREFIDLVEEIKPIIQKCHDTFDPPPHRFGEASTPSYFECCILMALLYFKKNKCDYVVLEVGLGGRFDATNAVEKTLVSVITSIGFDHMHILGNTLPEIAFEKAGIIRHGGLVVSGVDEPEAQKVIRDICKEKKAKLFRIEKDVADAKHTNTITAATVCHLLGIPQTAIEAGLTNAKPLPARFEILQKHPLVVMDGAHNPDKLNYLANLMYARSGKGKGQGAKGKNKNKKQNEKNKIHLICALTDHKNIHDCYKKIARLADFVYATRPLNAFRKFANPTDLAREIRKIKRVPTQTFLDPNAALDAALKRAKPDDVILITGSFFLCSDLRKRWISEEAQLTQRTSFPKASRDKSNNV</sequence>
<dbReference type="Proteomes" id="UP000178656">
    <property type="component" value="Unassembled WGS sequence"/>
</dbReference>
<evidence type="ECO:0000313" key="13">
    <source>
        <dbReference type="EMBL" id="OGF38166.1"/>
    </source>
</evidence>
<evidence type="ECO:0000256" key="8">
    <source>
        <dbReference type="ARBA" id="ARBA00030592"/>
    </source>
</evidence>
<dbReference type="GO" id="GO:0008841">
    <property type="term" value="F:dihydrofolate synthase activity"/>
    <property type="evidence" value="ECO:0007669"/>
    <property type="project" value="TreeGrafter"/>
</dbReference>
<dbReference type="EMBL" id="MFGM01000007">
    <property type="protein sequence ID" value="OGF38166.1"/>
    <property type="molecule type" value="Genomic_DNA"/>
</dbReference>
<dbReference type="PANTHER" id="PTHR11136">
    <property type="entry name" value="FOLYLPOLYGLUTAMATE SYNTHASE-RELATED"/>
    <property type="match status" value="1"/>
</dbReference>
<organism evidence="13 14">
    <name type="scientific">Candidatus Falkowbacteria bacterium RIFOXYC2_FULL_48_21</name>
    <dbReference type="NCBI Taxonomy" id="1798005"/>
    <lineage>
        <taxon>Bacteria</taxon>
        <taxon>Candidatus Falkowiibacteriota</taxon>
    </lineage>
</organism>
<protein>
    <recommendedName>
        <fullName evidence="2">tetrahydrofolate synthase</fullName>
        <ecNumber evidence="2">6.3.2.17</ecNumber>
    </recommendedName>
    <alternativeName>
        <fullName evidence="8">Tetrahydrofolylpolyglutamate synthase</fullName>
    </alternativeName>
</protein>
<evidence type="ECO:0000256" key="6">
    <source>
        <dbReference type="ARBA" id="ARBA00022840"/>
    </source>
</evidence>
<accession>A0A1F5THD5</accession>
<evidence type="ECO:0000256" key="2">
    <source>
        <dbReference type="ARBA" id="ARBA00013025"/>
    </source>
</evidence>
<evidence type="ECO:0000256" key="9">
    <source>
        <dbReference type="ARBA" id="ARBA00047493"/>
    </source>
</evidence>
<proteinExistence type="inferred from homology"/>
<evidence type="ECO:0000256" key="10">
    <source>
        <dbReference type="PIRNR" id="PIRNR001563"/>
    </source>
</evidence>
<dbReference type="GO" id="GO:0005737">
    <property type="term" value="C:cytoplasm"/>
    <property type="evidence" value="ECO:0007669"/>
    <property type="project" value="TreeGrafter"/>
</dbReference>
<comment type="caution">
    <text evidence="13">The sequence shown here is derived from an EMBL/GenBank/DDBJ whole genome shotgun (WGS) entry which is preliminary data.</text>
</comment>
<keyword evidence="6 10" id="KW-0067">ATP-binding</keyword>
<keyword evidence="5 10" id="KW-0547">Nucleotide-binding</keyword>
<dbReference type="PANTHER" id="PTHR11136:SF0">
    <property type="entry name" value="DIHYDROFOLATE SYNTHETASE-RELATED"/>
    <property type="match status" value="1"/>
</dbReference>
<feature type="domain" description="Mur ligase C-terminal" evidence="11">
    <location>
        <begin position="286"/>
        <end position="426"/>
    </location>
</feature>
<name>A0A1F5THD5_9BACT</name>
<keyword evidence="4" id="KW-0479">Metal-binding</keyword>
<dbReference type="InterPro" id="IPR004101">
    <property type="entry name" value="Mur_ligase_C"/>
</dbReference>
<dbReference type="Gene3D" id="3.90.190.20">
    <property type="entry name" value="Mur ligase, C-terminal domain"/>
    <property type="match status" value="1"/>
</dbReference>
<dbReference type="GO" id="GO:0005524">
    <property type="term" value="F:ATP binding"/>
    <property type="evidence" value="ECO:0007669"/>
    <property type="project" value="UniProtKB-KW"/>
</dbReference>
<comment type="similarity">
    <text evidence="1 10">Belongs to the folylpolyglutamate synthase family.</text>
</comment>
<dbReference type="InterPro" id="IPR036615">
    <property type="entry name" value="Mur_ligase_C_dom_sf"/>
</dbReference>
<dbReference type="NCBIfam" id="TIGR01499">
    <property type="entry name" value="folC"/>
    <property type="match status" value="1"/>
</dbReference>
<evidence type="ECO:0000256" key="5">
    <source>
        <dbReference type="ARBA" id="ARBA00022741"/>
    </source>
</evidence>
<keyword evidence="3 10" id="KW-0436">Ligase</keyword>
<dbReference type="EC" id="6.3.2.17" evidence="2"/>
<evidence type="ECO:0000256" key="4">
    <source>
        <dbReference type="ARBA" id="ARBA00022723"/>
    </source>
</evidence>
<dbReference type="InterPro" id="IPR013221">
    <property type="entry name" value="Mur_ligase_cen"/>
</dbReference>
<evidence type="ECO:0000259" key="11">
    <source>
        <dbReference type="Pfam" id="PF02875"/>
    </source>
</evidence>
<reference evidence="13 14" key="1">
    <citation type="journal article" date="2016" name="Nat. Commun.">
        <title>Thousands of microbial genomes shed light on interconnected biogeochemical processes in an aquifer system.</title>
        <authorList>
            <person name="Anantharaman K."/>
            <person name="Brown C.T."/>
            <person name="Hug L.A."/>
            <person name="Sharon I."/>
            <person name="Castelle C.J."/>
            <person name="Probst A.J."/>
            <person name="Thomas B.C."/>
            <person name="Singh A."/>
            <person name="Wilkins M.J."/>
            <person name="Karaoz U."/>
            <person name="Brodie E.L."/>
            <person name="Williams K.H."/>
            <person name="Hubbard S.S."/>
            <person name="Banfield J.F."/>
        </authorList>
    </citation>
    <scope>NUCLEOTIDE SEQUENCE [LARGE SCALE GENOMIC DNA]</scope>
</reference>
<comment type="catalytic activity">
    <reaction evidence="9">
        <text>(6S)-5,6,7,8-tetrahydrofolyl-(gamma-L-Glu)(n) + L-glutamate + ATP = (6S)-5,6,7,8-tetrahydrofolyl-(gamma-L-Glu)(n+1) + ADP + phosphate + H(+)</text>
        <dbReference type="Rhea" id="RHEA:10580"/>
        <dbReference type="Rhea" id="RHEA-COMP:14738"/>
        <dbReference type="Rhea" id="RHEA-COMP:14740"/>
        <dbReference type="ChEBI" id="CHEBI:15378"/>
        <dbReference type="ChEBI" id="CHEBI:29985"/>
        <dbReference type="ChEBI" id="CHEBI:30616"/>
        <dbReference type="ChEBI" id="CHEBI:43474"/>
        <dbReference type="ChEBI" id="CHEBI:141005"/>
        <dbReference type="ChEBI" id="CHEBI:456216"/>
        <dbReference type="EC" id="6.3.2.17"/>
    </reaction>
</comment>
<gene>
    <name evidence="13" type="ORF">A2482_04275</name>
</gene>
<dbReference type="SUPFAM" id="SSF53244">
    <property type="entry name" value="MurD-like peptide ligases, peptide-binding domain"/>
    <property type="match status" value="1"/>
</dbReference>
<evidence type="ECO:0000259" key="12">
    <source>
        <dbReference type="Pfam" id="PF08245"/>
    </source>
</evidence>
<dbReference type="InterPro" id="IPR001645">
    <property type="entry name" value="Folylpolyglutamate_synth"/>
</dbReference>
<evidence type="ECO:0000256" key="7">
    <source>
        <dbReference type="ARBA" id="ARBA00022842"/>
    </source>
</evidence>
<dbReference type="InterPro" id="IPR036565">
    <property type="entry name" value="Mur-like_cat_sf"/>
</dbReference>
<feature type="domain" description="Mur ligase central" evidence="12">
    <location>
        <begin position="57"/>
        <end position="254"/>
    </location>
</feature>
<evidence type="ECO:0000256" key="3">
    <source>
        <dbReference type="ARBA" id="ARBA00022598"/>
    </source>
</evidence>
<dbReference type="Pfam" id="PF02875">
    <property type="entry name" value="Mur_ligase_C"/>
    <property type="match status" value="1"/>
</dbReference>
<dbReference type="SUPFAM" id="SSF53623">
    <property type="entry name" value="MurD-like peptide ligases, catalytic domain"/>
    <property type="match status" value="1"/>
</dbReference>
<evidence type="ECO:0000256" key="1">
    <source>
        <dbReference type="ARBA" id="ARBA00008276"/>
    </source>
</evidence>
<dbReference type="GO" id="GO:0046872">
    <property type="term" value="F:metal ion binding"/>
    <property type="evidence" value="ECO:0007669"/>
    <property type="project" value="UniProtKB-KW"/>
</dbReference>